<sequence length="488" mass="56515">MYKRTCDIGEEEFFTHMPPGVAIPVYCYEHWIGDGWDPMSYGKDYDASRPFFDQWKELFYSVPWTEQWNYQKVNSDYSISAFIKNCYLCFDTGNNTEDSAYCVSVQYSKDCYNMVNCKRCELCYFCINTDSSYKTFFSRNCVSCTDSWFLQDCVGCTSCFGCTGLRNKSYHIFNEPYTKEEYNKKLDGLLKDFDGSKKKAMEVWLKYPVKYMHGFQNKDVTGDYIFNSADLRMCFFANGAQNGAYSQSVIYTPVKDFMDVTSVGSSVDLAYESLCAGLQMSNVVAVNDCGDSIRNCQYIAMCTQSSDLFGCVGLRNKKYCIFNKQYTRGEYEQLVAKIKIQMTNDKEYGEFFPASMSPFGYNETQAQDYFPLTKEEAIKQGFNWKEQERKGVGVSEGVIKCEHDQSCDHLCSGGFKMIPREIEFCKQNRIPFPTLCFNCRYKELVSWRNLPALYDRQCMKCGKKIETTYAPNRPEIVYCEQCYNAEVV</sequence>
<organism evidence="1 2">
    <name type="scientific">Candidatus Yanofskybacteria bacterium RIFCSPLOWO2_01_FULL_49_25</name>
    <dbReference type="NCBI Taxonomy" id="1802701"/>
    <lineage>
        <taxon>Bacteria</taxon>
        <taxon>Candidatus Yanofskyibacteriota</taxon>
    </lineage>
</organism>
<evidence type="ECO:0008006" key="3">
    <source>
        <dbReference type="Google" id="ProtNLM"/>
    </source>
</evidence>
<evidence type="ECO:0000313" key="2">
    <source>
        <dbReference type="Proteomes" id="UP000179047"/>
    </source>
</evidence>
<evidence type="ECO:0000313" key="1">
    <source>
        <dbReference type="EMBL" id="OGN28096.1"/>
    </source>
</evidence>
<gene>
    <name evidence="1" type="ORF">A3A33_04120</name>
</gene>
<accession>A0A1F8GTY0</accession>
<protein>
    <recommendedName>
        <fullName evidence="3">Caib/baif family protein</fullName>
    </recommendedName>
</protein>
<name>A0A1F8GTY0_9BACT</name>
<dbReference type="Proteomes" id="UP000179047">
    <property type="component" value="Unassembled WGS sequence"/>
</dbReference>
<dbReference type="EMBL" id="MGKP01000024">
    <property type="protein sequence ID" value="OGN28096.1"/>
    <property type="molecule type" value="Genomic_DNA"/>
</dbReference>
<comment type="caution">
    <text evidence="1">The sequence shown here is derived from an EMBL/GenBank/DDBJ whole genome shotgun (WGS) entry which is preliminary data.</text>
</comment>
<proteinExistence type="predicted"/>
<dbReference type="STRING" id="1802701.A3A33_04120"/>
<reference evidence="1 2" key="1">
    <citation type="journal article" date="2016" name="Nat. Commun.">
        <title>Thousands of microbial genomes shed light on interconnected biogeochemical processes in an aquifer system.</title>
        <authorList>
            <person name="Anantharaman K."/>
            <person name="Brown C.T."/>
            <person name="Hug L.A."/>
            <person name="Sharon I."/>
            <person name="Castelle C.J."/>
            <person name="Probst A.J."/>
            <person name="Thomas B.C."/>
            <person name="Singh A."/>
            <person name="Wilkins M.J."/>
            <person name="Karaoz U."/>
            <person name="Brodie E.L."/>
            <person name="Williams K.H."/>
            <person name="Hubbard S.S."/>
            <person name="Banfield J.F."/>
        </authorList>
    </citation>
    <scope>NUCLEOTIDE SEQUENCE [LARGE SCALE GENOMIC DNA]</scope>
</reference>
<dbReference type="AlphaFoldDB" id="A0A1F8GTY0"/>